<dbReference type="HOGENOM" id="CLU_1066013_0_0_1"/>
<proteinExistence type="predicted"/>
<dbReference type="KEGG" id="pgu:PGUG_02217"/>
<dbReference type="eggNOG" id="ENOG502RQCU">
    <property type="taxonomic scope" value="Eukaryota"/>
</dbReference>
<dbReference type="Pfam" id="PF03525">
    <property type="entry name" value="Meiotic_rec114"/>
    <property type="match status" value="1"/>
</dbReference>
<keyword evidence="2" id="KW-1185">Reference proteome</keyword>
<dbReference type="VEuPathDB" id="FungiDB:PGUG_02217"/>
<name>A5DG16_PICGU</name>
<organism evidence="1 2">
    <name type="scientific">Meyerozyma guilliermondii (strain ATCC 6260 / CBS 566 / DSM 6381 / JCM 1539 / NBRC 10279 / NRRL Y-324)</name>
    <name type="common">Yeast</name>
    <name type="synonym">Candida guilliermondii</name>
    <dbReference type="NCBI Taxonomy" id="294746"/>
    <lineage>
        <taxon>Eukaryota</taxon>
        <taxon>Fungi</taxon>
        <taxon>Dikarya</taxon>
        <taxon>Ascomycota</taxon>
        <taxon>Saccharomycotina</taxon>
        <taxon>Pichiomycetes</taxon>
        <taxon>Debaryomycetaceae</taxon>
        <taxon>Meyerozyma</taxon>
    </lineage>
</organism>
<protein>
    <submittedName>
        <fullName evidence="1">Uncharacterized protein</fullName>
    </submittedName>
</protein>
<evidence type="ECO:0000313" key="2">
    <source>
        <dbReference type="Proteomes" id="UP000001997"/>
    </source>
</evidence>
<evidence type="ECO:0000313" key="1">
    <source>
        <dbReference type="EMBL" id="EDK38119.2"/>
    </source>
</evidence>
<dbReference type="GeneID" id="5127998"/>
<dbReference type="EMBL" id="CH408156">
    <property type="protein sequence ID" value="EDK38119.2"/>
    <property type="molecule type" value="Genomic_DNA"/>
</dbReference>
<gene>
    <name evidence="1" type="ORF">PGUG_02217</name>
</gene>
<accession>A5DG16</accession>
<dbReference type="RefSeq" id="XP_001486546.2">
    <property type="nucleotide sequence ID" value="XM_001486496.1"/>
</dbReference>
<sequence length="261" mass="29418">MKPVNTFTIRKCSKLESGGSWRHFPQRSSLTLHIVVERDGGGVVMIYWKGDALMKLYWNKRSCLSFNASYPSLAVKQVSARGNVNQRIQVDFRHIAEFEKCCDAIKRLDLPLKFSERQSAPEGASQGPSQAVDILDSQMWPLFSCSQPRGQDIHSEFNDYTQSNNTSNFSQGLTFASTQNTSVPDTSTTIHDKGTAVYGDILEPAYDPSSVNEFLPVNNVHFDLSMSDSEFKAELLKKLKQKPFLQLLKKVEATMIDDQEH</sequence>
<dbReference type="Proteomes" id="UP000001997">
    <property type="component" value="Unassembled WGS sequence"/>
</dbReference>
<dbReference type="InterPro" id="IPR004354">
    <property type="entry name" value="Meiotic_Rec114"/>
</dbReference>
<dbReference type="InParanoid" id="A5DG16"/>
<dbReference type="GO" id="GO:0007131">
    <property type="term" value="P:reciprocal meiotic recombination"/>
    <property type="evidence" value="ECO:0007669"/>
    <property type="project" value="InterPro"/>
</dbReference>
<dbReference type="AlphaFoldDB" id="A5DG16"/>
<reference evidence="1 2" key="1">
    <citation type="journal article" date="2009" name="Nature">
        <title>Evolution of pathogenicity and sexual reproduction in eight Candida genomes.</title>
        <authorList>
            <person name="Butler G."/>
            <person name="Rasmussen M.D."/>
            <person name="Lin M.F."/>
            <person name="Santos M.A."/>
            <person name="Sakthikumar S."/>
            <person name="Munro C.A."/>
            <person name="Rheinbay E."/>
            <person name="Grabherr M."/>
            <person name="Forche A."/>
            <person name="Reedy J.L."/>
            <person name="Agrafioti I."/>
            <person name="Arnaud M.B."/>
            <person name="Bates S."/>
            <person name="Brown A.J."/>
            <person name="Brunke S."/>
            <person name="Costanzo M.C."/>
            <person name="Fitzpatrick D.A."/>
            <person name="de Groot P.W."/>
            <person name="Harris D."/>
            <person name="Hoyer L.L."/>
            <person name="Hube B."/>
            <person name="Klis F.M."/>
            <person name="Kodira C."/>
            <person name="Lennard N."/>
            <person name="Logue M.E."/>
            <person name="Martin R."/>
            <person name="Neiman A.M."/>
            <person name="Nikolaou E."/>
            <person name="Quail M.A."/>
            <person name="Quinn J."/>
            <person name="Santos M.C."/>
            <person name="Schmitzberger F.F."/>
            <person name="Sherlock G."/>
            <person name="Shah P."/>
            <person name="Silverstein K.A."/>
            <person name="Skrzypek M.S."/>
            <person name="Soll D."/>
            <person name="Staggs R."/>
            <person name="Stansfield I."/>
            <person name="Stumpf M.P."/>
            <person name="Sudbery P.E."/>
            <person name="Srikantha T."/>
            <person name="Zeng Q."/>
            <person name="Berman J."/>
            <person name="Berriman M."/>
            <person name="Heitman J."/>
            <person name="Gow N.A."/>
            <person name="Lorenz M.C."/>
            <person name="Birren B.W."/>
            <person name="Kellis M."/>
            <person name="Cuomo C.A."/>
        </authorList>
    </citation>
    <scope>NUCLEOTIDE SEQUENCE [LARGE SCALE GENOMIC DNA]</scope>
    <source>
        <strain evidence="2">ATCC 6260 / CBS 566 / DSM 6381 / JCM 1539 / NBRC 10279 / NRRL Y-324</strain>
    </source>
</reference>